<dbReference type="GO" id="GO:0005886">
    <property type="term" value="C:plasma membrane"/>
    <property type="evidence" value="ECO:0007669"/>
    <property type="project" value="TreeGrafter"/>
</dbReference>
<dbReference type="GO" id="GO:0009055">
    <property type="term" value="F:electron transfer activity"/>
    <property type="evidence" value="ECO:0007669"/>
    <property type="project" value="InterPro"/>
</dbReference>
<dbReference type="PROSITE" id="PS51485">
    <property type="entry name" value="PHYTOCYANIN"/>
    <property type="match status" value="1"/>
</dbReference>
<dbReference type="InterPro" id="IPR039391">
    <property type="entry name" value="Phytocyanin-like"/>
</dbReference>
<feature type="domain" description="Phytocyanin" evidence="2">
    <location>
        <begin position="32"/>
        <end position="135"/>
    </location>
</feature>
<dbReference type="EMBL" id="KZ451899">
    <property type="protein sequence ID" value="PKA64875.1"/>
    <property type="molecule type" value="Genomic_DNA"/>
</dbReference>
<evidence type="ECO:0000259" key="2">
    <source>
        <dbReference type="PROSITE" id="PS51485"/>
    </source>
</evidence>
<dbReference type="InterPro" id="IPR003245">
    <property type="entry name" value="Phytocyanin_dom"/>
</dbReference>
<dbReference type="SUPFAM" id="SSF49503">
    <property type="entry name" value="Cupredoxins"/>
    <property type="match status" value="1"/>
</dbReference>
<evidence type="ECO:0000256" key="1">
    <source>
        <dbReference type="SAM" id="SignalP"/>
    </source>
</evidence>
<feature type="chain" id="PRO_5014191719" evidence="1">
    <location>
        <begin position="32"/>
        <end position="135"/>
    </location>
</feature>
<dbReference type="OrthoDB" id="1934652at2759"/>
<sequence>MAQGRSTAVEARAACLALLLLLLLKGETVESRIYTVGGHSGWKISAIDAIAKWADDVQRNNTIRIDDKLYFKYTPGQANVAVVTGEAYNRCVLNPGALVYEEGSNTISLSRENNYFISTLNDGCSKGLKLGIKAL</sequence>
<dbReference type="STRING" id="1088818.A0A2I0BAQ4"/>
<gene>
    <name evidence="3" type="ORF">AXF42_Ash011477</name>
</gene>
<name>A0A2I0BAQ4_9ASPA</name>
<dbReference type="Pfam" id="PF02298">
    <property type="entry name" value="Cu_bind_like"/>
    <property type="match status" value="1"/>
</dbReference>
<keyword evidence="1" id="KW-0732">Signal</keyword>
<feature type="signal peptide" evidence="1">
    <location>
        <begin position="1"/>
        <end position="31"/>
    </location>
</feature>
<dbReference type="Gene3D" id="2.60.40.420">
    <property type="entry name" value="Cupredoxins - blue copper proteins"/>
    <property type="match status" value="1"/>
</dbReference>
<evidence type="ECO:0000313" key="4">
    <source>
        <dbReference type="Proteomes" id="UP000236161"/>
    </source>
</evidence>
<protein>
    <submittedName>
        <fullName evidence="3">Chemocyanin</fullName>
    </submittedName>
</protein>
<reference evidence="3 4" key="1">
    <citation type="journal article" date="2017" name="Nature">
        <title>The Apostasia genome and the evolution of orchids.</title>
        <authorList>
            <person name="Zhang G.Q."/>
            <person name="Liu K.W."/>
            <person name="Li Z."/>
            <person name="Lohaus R."/>
            <person name="Hsiao Y.Y."/>
            <person name="Niu S.C."/>
            <person name="Wang J.Y."/>
            <person name="Lin Y.C."/>
            <person name="Xu Q."/>
            <person name="Chen L.J."/>
            <person name="Yoshida K."/>
            <person name="Fujiwara S."/>
            <person name="Wang Z.W."/>
            <person name="Zhang Y.Q."/>
            <person name="Mitsuda N."/>
            <person name="Wang M."/>
            <person name="Liu G.H."/>
            <person name="Pecoraro L."/>
            <person name="Huang H.X."/>
            <person name="Xiao X.J."/>
            <person name="Lin M."/>
            <person name="Wu X.Y."/>
            <person name="Wu W.L."/>
            <person name="Chen Y.Y."/>
            <person name="Chang S.B."/>
            <person name="Sakamoto S."/>
            <person name="Ohme-Takagi M."/>
            <person name="Yagi M."/>
            <person name="Zeng S.J."/>
            <person name="Shen C.Y."/>
            <person name="Yeh C.M."/>
            <person name="Luo Y.B."/>
            <person name="Tsai W.C."/>
            <person name="Van de Peer Y."/>
            <person name="Liu Z.J."/>
        </authorList>
    </citation>
    <scope>NUCLEOTIDE SEQUENCE [LARGE SCALE GENOMIC DNA]</scope>
    <source>
        <strain evidence="4">cv. Shenzhen</strain>
        <tissue evidence="3">Stem</tissue>
    </source>
</reference>
<dbReference type="PANTHER" id="PTHR33021:SF339">
    <property type="entry name" value="OS07G0570600 PROTEIN"/>
    <property type="match status" value="1"/>
</dbReference>
<proteinExistence type="predicted"/>
<dbReference type="Proteomes" id="UP000236161">
    <property type="component" value="Unassembled WGS sequence"/>
</dbReference>
<accession>A0A2I0BAQ4</accession>
<dbReference type="InterPro" id="IPR008972">
    <property type="entry name" value="Cupredoxin"/>
</dbReference>
<dbReference type="PANTHER" id="PTHR33021">
    <property type="entry name" value="BLUE COPPER PROTEIN"/>
    <property type="match status" value="1"/>
</dbReference>
<dbReference type="AlphaFoldDB" id="A0A2I0BAQ4"/>
<evidence type="ECO:0000313" key="3">
    <source>
        <dbReference type="EMBL" id="PKA64875.1"/>
    </source>
</evidence>
<organism evidence="3 4">
    <name type="scientific">Apostasia shenzhenica</name>
    <dbReference type="NCBI Taxonomy" id="1088818"/>
    <lineage>
        <taxon>Eukaryota</taxon>
        <taxon>Viridiplantae</taxon>
        <taxon>Streptophyta</taxon>
        <taxon>Embryophyta</taxon>
        <taxon>Tracheophyta</taxon>
        <taxon>Spermatophyta</taxon>
        <taxon>Magnoliopsida</taxon>
        <taxon>Liliopsida</taxon>
        <taxon>Asparagales</taxon>
        <taxon>Orchidaceae</taxon>
        <taxon>Apostasioideae</taxon>
        <taxon>Apostasia</taxon>
    </lineage>
</organism>
<keyword evidence="4" id="KW-1185">Reference proteome</keyword>